<keyword evidence="1" id="KW-0472">Membrane</keyword>
<organism evidence="2 3">
    <name type="scientific">Halocaridina rubra</name>
    <name type="common">Hawaiian red shrimp</name>
    <dbReference type="NCBI Taxonomy" id="373956"/>
    <lineage>
        <taxon>Eukaryota</taxon>
        <taxon>Metazoa</taxon>
        <taxon>Ecdysozoa</taxon>
        <taxon>Arthropoda</taxon>
        <taxon>Crustacea</taxon>
        <taxon>Multicrustacea</taxon>
        <taxon>Malacostraca</taxon>
        <taxon>Eumalacostraca</taxon>
        <taxon>Eucarida</taxon>
        <taxon>Decapoda</taxon>
        <taxon>Pleocyemata</taxon>
        <taxon>Caridea</taxon>
        <taxon>Atyoidea</taxon>
        <taxon>Atyidae</taxon>
        <taxon>Halocaridina</taxon>
    </lineage>
</organism>
<evidence type="ECO:0000313" key="3">
    <source>
        <dbReference type="Proteomes" id="UP001381693"/>
    </source>
</evidence>
<dbReference type="Proteomes" id="UP001381693">
    <property type="component" value="Unassembled WGS sequence"/>
</dbReference>
<keyword evidence="3" id="KW-1185">Reference proteome</keyword>
<keyword evidence="1" id="KW-1133">Transmembrane helix</keyword>
<dbReference type="Pfam" id="PF00379">
    <property type="entry name" value="Chitin_bind_4"/>
    <property type="match status" value="1"/>
</dbReference>
<accession>A0AAN8WVG3</accession>
<proteinExistence type="predicted"/>
<dbReference type="AlphaFoldDB" id="A0AAN8WVG3"/>
<comment type="caution">
    <text evidence="2">The sequence shown here is derived from an EMBL/GenBank/DDBJ whole genome shotgun (WGS) entry which is preliminary data.</text>
</comment>
<protein>
    <submittedName>
        <fullName evidence="2">Uncharacterized protein</fullName>
    </submittedName>
</protein>
<dbReference type="InterPro" id="IPR000618">
    <property type="entry name" value="Insect_cuticle"/>
</dbReference>
<feature type="transmembrane region" description="Helical" evidence="1">
    <location>
        <begin position="6"/>
        <end position="23"/>
    </location>
</feature>
<gene>
    <name evidence="2" type="ORF">SK128_024402</name>
</gene>
<evidence type="ECO:0000256" key="1">
    <source>
        <dbReference type="SAM" id="Phobius"/>
    </source>
</evidence>
<sequence length="100" mass="11420">MWLRGTWISSVAVVCIMVIGFPLHTTAAPKWDIIPYEKSWEVSDPKTNNYQNWVEIKLPNGDVFGSYSVLLPNNEIHTTTYNVTGDKGYQQSRSVMKLEL</sequence>
<keyword evidence="1" id="KW-0812">Transmembrane</keyword>
<reference evidence="2 3" key="1">
    <citation type="submission" date="2023-11" db="EMBL/GenBank/DDBJ databases">
        <title>Halocaridina rubra genome assembly.</title>
        <authorList>
            <person name="Smith C."/>
        </authorList>
    </citation>
    <scope>NUCLEOTIDE SEQUENCE [LARGE SCALE GENOMIC DNA]</scope>
    <source>
        <strain evidence="2">EP-1</strain>
        <tissue evidence="2">Whole</tissue>
    </source>
</reference>
<name>A0AAN8WVG3_HALRR</name>
<dbReference type="EMBL" id="JAXCGZ010013306">
    <property type="protein sequence ID" value="KAK7072912.1"/>
    <property type="molecule type" value="Genomic_DNA"/>
</dbReference>
<evidence type="ECO:0000313" key="2">
    <source>
        <dbReference type="EMBL" id="KAK7072912.1"/>
    </source>
</evidence>